<name>A0A067CTS7_SAPPC</name>
<dbReference type="RefSeq" id="XP_012195552.1">
    <property type="nucleotide sequence ID" value="XM_012340162.1"/>
</dbReference>
<dbReference type="VEuPathDB" id="FungiDB:SPRG_01797"/>
<organism evidence="1 2">
    <name type="scientific">Saprolegnia parasitica (strain CBS 223.65)</name>
    <dbReference type="NCBI Taxonomy" id="695850"/>
    <lineage>
        <taxon>Eukaryota</taxon>
        <taxon>Sar</taxon>
        <taxon>Stramenopiles</taxon>
        <taxon>Oomycota</taxon>
        <taxon>Saprolegniomycetes</taxon>
        <taxon>Saprolegniales</taxon>
        <taxon>Saprolegniaceae</taxon>
        <taxon>Saprolegnia</taxon>
    </lineage>
</organism>
<protein>
    <submittedName>
        <fullName evidence="1">Uncharacterized protein</fullName>
    </submittedName>
</protein>
<sequence>METNRDEQVALVRGPDHMEILQKPMNKAKIDGYHMSSGRTTGFKPLGRDYTKNPGAASALAIMRGFRGPLGPPSVMPIERSPTTIDITQVGAEIIERNKKKTFDMPEEKPAMSSIHANTTTTKAVSTSNMVRVML</sequence>
<evidence type="ECO:0000313" key="2">
    <source>
        <dbReference type="Proteomes" id="UP000030745"/>
    </source>
</evidence>
<reference evidence="1 2" key="1">
    <citation type="journal article" date="2013" name="PLoS Genet.">
        <title>Distinctive expansion of potential virulence genes in the genome of the oomycete fish pathogen Saprolegnia parasitica.</title>
        <authorList>
            <person name="Jiang R.H."/>
            <person name="de Bruijn I."/>
            <person name="Haas B.J."/>
            <person name="Belmonte R."/>
            <person name="Lobach L."/>
            <person name="Christie J."/>
            <person name="van den Ackerveken G."/>
            <person name="Bottin A."/>
            <person name="Bulone V."/>
            <person name="Diaz-Moreno S.M."/>
            <person name="Dumas B."/>
            <person name="Fan L."/>
            <person name="Gaulin E."/>
            <person name="Govers F."/>
            <person name="Grenville-Briggs L.J."/>
            <person name="Horner N.R."/>
            <person name="Levin J.Z."/>
            <person name="Mammella M."/>
            <person name="Meijer H.J."/>
            <person name="Morris P."/>
            <person name="Nusbaum C."/>
            <person name="Oome S."/>
            <person name="Phillips A.J."/>
            <person name="van Rooyen D."/>
            <person name="Rzeszutek E."/>
            <person name="Saraiva M."/>
            <person name="Secombes C.J."/>
            <person name="Seidl M.F."/>
            <person name="Snel B."/>
            <person name="Stassen J.H."/>
            <person name="Sykes S."/>
            <person name="Tripathy S."/>
            <person name="van den Berg H."/>
            <person name="Vega-Arreguin J.C."/>
            <person name="Wawra S."/>
            <person name="Young S.K."/>
            <person name="Zeng Q."/>
            <person name="Dieguez-Uribeondo J."/>
            <person name="Russ C."/>
            <person name="Tyler B.M."/>
            <person name="van West P."/>
        </authorList>
    </citation>
    <scope>NUCLEOTIDE SEQUENCE [LARGE SCALE GENOMIC DNA]</scope>
    <source>
        <strain evidence="1 2">CBS 223.65</strain>
    </source>
</reference>
<accession>A0A067CTS7</accession>
<dbReference type="Proteomes" id="UP000030745">
    <property type="component" value="Unassembled WGS sequence"/>
</dbReference>
<dbReference type="KEGG" id="spar:SPRG_01797"/>
<gene>
    <name evidence="1" type="ORF">SPRG_01797</name>
</gene>
<dbReference type="AlphaFoldDB" id="A0A067CTS7"/>
<dbReference type="GeneID" id="24124377"/>
<proteinExistence type="predicted"/>
<dbReference type="EMBL" id="KK583192">
    <property type="protein sequence ID" value="KDO33918.1"/>
    <property type="molecule type" value="Genomic_DNA"/>
</dbReference>
<keyword evidence="2" id="KW-1185">Reference proteome</keyword>
<dbReference type="STRING" id="695850.A0A067CTS7"/>
<evidence type="ECO:0000313" key="1">
    <source>
        <dbReference type="EMBL" id="KDO33918.1"/>
    </source>
</evidence>